<accession>A0ABR9AGF7</accession>
<keyword evidence="2" id="KW-1185">Reference proteome</keyword>
<proteinExistence type="predicted"/>
<organism evidence="1 2">
    <name type="scientific">Echinicola arenosa</name>
    <dbReference type="NCBI Taxonomy" id="2774144"/>
    <lineage>
        <taxon>Bacteria</taxon>
        <taxon>Pseudomonadati</taxon>
        <taxon>Bacteroidota</taxon>
        <taxon>Cytophagia</taxon>
        <taxon>Cytophagales</taxon>
        <taxon>Cyclobacteriaceae</taxon>
        <taxon>Echinicola</taxon>
    </lineage>
</organism>
<dbReference type="PANTHER" id="PTHR35145">
    <property type="entry name" value="CYTOPLASMIC PROTEIN-RELATED"/>
    <property type="match status" value="1"/>
</dbReference>
<dbReference type="Pfam" id="PF04237">
    <property type="entry name" value="YjbR"/>
    <property type="match status" value="1"/>
</dbReference>
<sequence>MDIIFFRDYCLKKPGVTEDTPFGPDTLVFKVGGKLFALIDIEKFESVNLKCDPERAVELREKYNGIIPGYHMNKKHWNTVAFGADVADAAILELVDHSYELVFASLPKKLQTEISL</sequence>
<dbReference type="PANTHER" id="PTHR35145:SF1">
    <property type="entry name" value="CYTOPLASMIC PROTEIN"/>
    <property type="match status" value="1"/>
</dbReference>
<evidence type="ECO:0000313" key="1">
    <source>
        <dbReference type="EMBL" id="MBD8487837.1"/>
    </source>
</evidence>
<reference evidence="1 2" key="1">
    <citation type="submission" date="2020-09" db="EMBL/GenBank/DDBJ databases">
        <title>Echinicola sp. CAU 1574 isolated from sand of Sido Beach.</title>
        <authorList>
            <person name="Kim W."/>
        </authorList>
    </citation>
    <scope>NUCLEOTIDE SEQUENCE [LARGE SCALE GENOMIC DNA]</scope>
    <source>
        <strain evidence="1 2">CAU 1574</strain>
    </source>
</reference>
<comment type="caution">
    <text evidence="1">The sequence shown here is derived from an EMBL/GenBank/DDBJ whole genome shotgun (WGS) entry which is preliminary data.</text>
</comment>
<protein>
    <submittedName>
        <fullName evidence="1">MmcQ/YjbR family DNA-binding protein</fullName>
    </submittedName>
</protein>
<name>A0ABR9AGF7_9BACT</name>
<dbReference type="SUPFAM" id="SSF142906">
    <property type="entry name" value="YjbR-like"/>
    <property type="match status" value="1"/>
</dbReference>
<dbReference type="GO" id="GO:0003677">
    <property type="term" value="F:DNA binding"/>
    <property type="evidence" value="ECO:0007669"/>
    <property type="project" value="UniProtKB-KW"/>
</dbReference>
<dbReference type="RefSeq" id="WP_192008380.1">
    <property type="nucleotide sequence ID" value="NZ_JACYTQ010000001.1"/>
</dbReference>
<dbReference type="Gene3D" id="3.90.1150.30">
    <property type="match status" value="1"/>
</dbReference>
<evidence type="ECO:0000313" key="2">
    <source>
        <dbReference type="Proteomes" id="UP000647133"/>
    </source>
</evidence>
<keyword evidence="1" id="KW-0238">DNA-binding</keyword>
<dbReference type="InterPro" id="IPR038056">
    <property type="entry name" value="YjbR-like_sf"/>
</dbReference>
<dbReference type="EMBL" id="JACYTQ010000001">
    <property type="protein sequence ID" value="MBD8487837.1"/>
    <property type="molecule type" value="Genomic_DNA"/>
</dbReference>
<gene>
    <name evidence="1" type="ORF">IFO69_03645</name>
</gene>
<dbReference type="InterPro" id="IPR007351">
    <property type="entry name" value="YjbR"/>
</dbReference>
<dbReference type="InterPro" id="IPR058532">
    <property type="entry name" value="YjbR/MT2646/Rv2570-like"/>
</dbReference>
<dbReference type="Proteomes" id="UP000647133">
    <property type="component" value="Unassembled WGS sequence"/>
</dbReference>